<keyword evidence="3 8" id="KW-0812">Transmembrane</keyword>
<evidence type="ECO:0000256" key="7">
    <source>
        <dbReference type="ARBA" id="ARBA00023180"/>
    </source>
</evidence>
<keyword evidence="12" id="KW-1185">Reference proteome</keyword>
<dbReference type="InterPro" id="IPR057089">
    <property type="entry name" value="C2_TIP"/>
</dbReference>
<evidence type="ECO:0000313" key="11">
    <source>
        <dbReference type="EMBL" id="KAK7688967.1"/>
    </source>
</evidence>
<protein>
    <recommendedName>
        <fullName evidence="10">T-cell immunomodulatory protein TIP C2 domain-containing protein</fullName>
    </recommendedName>
</protein>
<evidence type="ECO:0000313" key="12">
    <source>
        <dbReference type="Proteomes" id="UP001385951"/>
    </source>
</evidence>
<reference evidence="11 12" key="1">
    <citation type="submission" date="2022-09" db="EMBL/GenBank/DDBJ databases">
        <authorList>
            <person name="Palmer J.M."/>
        </authorList>
    </citation>
    <scope>NUCLEOTIDE SEQUENCE [LARGE SCALE GENOMIC DNA]</scope>
    <source>
        <strain evidence="11 12">DSM 7382</strain>
    </source>
</reference>
<evidence type="ECO:0000259" key="10">
    <source>
        <dbReference type="Pfam" id="PF23122"/>
    </source>
</evidence>
<evidence type="ECO:0000256" key="2">
    <source>
        <dbReference type="ARBA" id="ARBA00006496"/>
    </source>
</evidence>
<dbReference type="PANTHER" id="PTHR13412:SF0">
    <property type="entry name" value="T-CELL IMMUNOMODULATORY PROTEIN"/>
    <property type="match status" value="1"/>
</dbReference>
<evidence type="ECO:0000256" key="8">
    <source>
        <dbReference type="SAM" id="Phobius"/>
    </source>
</evidence>
<dbReference type="Proteomes" id="UP001385951">
    <property type="component" value="Unassembled WGS sequence"/>
</dbReference>
<feature type="domain" description="T-cell immunomodulatory protein TIP C2" evidence="10">
    <location>
        <begin position="528"/>
        <end position="625"/>
    </location>
</feature>
<evidence type="ECO:0000256" key="1">
    <source>
        <dbReference type="ARBA" id="ARBA00004479"/>
    </source>
</evidence>
<keyword evidence="6 8" id="KW-0472">Membrane</keyword>
<proteinExistence type="inferred from homology"/>
<name>A0AAW0GBN6_9APHY</name>
<dbReference type="SUPFAM" id="SSF69318">
    <property type="entry name" value="Integrin alpha N-terminal domain"/>
    <property type="match status" value="1"/>
</dbReference>
<dbReference type="PANTHER" id="PTHR13412">
    <property type="entry name" value="T-CELL IMMUNOMODULATORY PROTEIN HOMOLOG"/>
    <property type="match status" value="1"/>
</dbReference>
<feature type="transmembrane region" description="Helical" evidence="8">
    <location>
        <begin position="631"/>
        <end position="655"/>
    </location>
</feature>
<comment type="similarity">
    <text evidence="2">Belongs to the TIP family.</text>
</comment>
<feature type="chain" id="PRO_5043541719" description="T-cell immunomodulatory protein TIP C2 domain-containing protein" evidence="9">
    <location>
        <begin position="23"/>
        <end position="677"/>
    </location>
</feature>
<organism evidence="11 12">
    <name type="scientific">Cerrena zonata</name>
    <dbReference type="NCBI Taxonomy" id="2478898"/>
    <lineage>
        <taxon>Eukaryota</taxon>
        <taxon>Fungi</taxon>
        <taxon>Dikarya</taxon>
        <taxon>Basidiomycota</taxon>
        <taxon>Agaricomycotina</taxon>
        <taxon>Agaricomycetes</taxon>
        <taxon>Polyporales</taxon>
        <taxon>Cerrenaceae</taxon>
        <taxon>Cerrena</taxon>
    </lineage>
</organism>
<evidence type="ECO:0000256" key="6">
    <source>
        <dbReference type="ARBA" id="ARBA00023136"/>
    </source>
</evidence>
<dbReference type="Pfam" id="PF23122">
    <property type="entry name" value="C2_ITFG1"/>
    <property type="match status" value="1"/>
</dbReference>
<evidence type="ECO:0000256" key="9">
    <source>
        <dbReference type="SAM" id="SignalP"/>
    </source>
</evidence>
<dbReference type="InterPro" id="IPR028994">
    <property type="entry name" value="Integrin_alpha_N"/>
</dbReference>
<dbReference type="Pfam" id="PF13517">
    <property type="entry name" value="FG-GAP_3"/>
    <property type="match status" value="2"/>
</dbReference>
<dbReference type="InterPro" id="IPR024881">
    <property type="entry name" value="Tip"/>
</dbReference>
<evidence type="ECO:0000256" key="5">
    <source>
        <dbReference type="ARBA" id="ARBA00022989"/>
    </source>
</evidence>
<evidence type="ECO:0000256" key="3">
    <source>
        <dbReference type="ARBA" id="ARBA00022692"/>
    </source>
</evidence>
<gene>
    <name evidence="11" type="ORF">QCA50_007658</name>
</gene>
<accession>A0AAW0GBN6</accession>
<keyword evidence="7" id="KW-0325">Glycoprotein</keyword>
<dbReference type="AlphaFoldDB" id="A0AAW0GBN6"/>
<keyword evidence="5 8" id="KW-1133">Transmembrane helix</keyword>
<dbReference type="InterPro" id="IPR013517">
    <property type="entry name" value="FG-GAP"/>
</dbReference>
<evidence type="ECO:0000256" key="4">
    <source>
        <dbReference type="ARBA" id="ARBA00022729"/>
    </source>
</evidence>
<comment type="subcellular location">
    <subcellularLocation>
        <location evidence="1">Membrane</location>
        <topology evidence="1">Single-pass type I membrane protein</topology>
    </subcellularLocation>
</comment>
<feature type="signal peptide" evidence="9">
    <location>
        <begin position="1"/>
        <end position="22"/>
    </location>
</feature>
<keyword evidence="4 9" id="KW-0732">Signal</keyword>
<dbReference type="GO" id="GO:0005886">
    <property type="term" value="C:plasma membrane"/>
    <property type="evidence" value="ECO:0007669"/>
    <property type="project" value="TreeGrafter"/>
</dbReference>
<dbReference type="EMBL" id="JASBNA010000009">
    <property type="protein sequence ID" value="KAK7688967.1"/>
    <property type="molecule type" value="Genomic_DNA"/>
</dbReference>
<sequence>MSRSTAFALLLTCLLITPSTNAIWPFPPKRFSGNSLLHAGTMNVETDGRVVAFGDFNGDQFLDLITLGSDDQTFTVYLWNHDDYRFVHAGAFRHPQRVYNVVPGDFTQDGRLDILVVSQSPSSNELDVQVYVALPEGGFNLNPITGPRSARPQPIPMDINGDLKIDLFGVTPSSPSTFKVWQNAWNASETTGPIFTLVDPKLEGAQCTISDPHFNAAVDFNGDCLADIFLVCDEQGSNGYKYFQIWVNNKDAGFSLAQLGRFPKGFQSVTFNDVDRDGTMDMVFVTCDSVSSTTGVGSDCALNIAYNKQLPLCSSTTAPSVKNGKRICRPPTNLCTADDDFRYNLNEGSDNPDYVKVPISTIFPASSTTSKSLSLLVNDVTHKPPLPIPLKFGDANQDGFPDILAILVSGSGSSIQKTPYLAYSVPCHKGVPGCDNDGNGRRGWDVLKKGGEVLRGIKDARGIAFVDMDEDGTLDVMVQRTGEQGEGNVLFVQNNFYYDAFFLKAIVLNGACGSGLCTAPNGSFRYHPFGVSYSGATYKYTVLDTSGRRSAAEVAQLPQTAYQSLLTPYAYFGLGRTNNYIENLFVGSTKHTPEHYINMEGVIPNSKVVIIPAGSDDGMWKRELYLRPGEWIVWVTVSVVGAMIILAILVGVMHLNEKREDELERRRASHHINFDAL</sequence>
<dbReference type="Gene3D" id="2.130.10.130">
    <property type="entry name" value="Integrin alpha, N-terminal"/>
    <property type="match status" value="1"/>
</dbReference>
<comment type="caution">
    <text evidence="11">The sequence shown here is derived from an EMBL/GenBank/DDBJ whole genome shotgun (WGS) entry which is preliminary data.</text>
</comment>